<dbReference type="Proteomes" id="UP000001876">
    <property type="component" value="Unassembled WGS sequence"/>
</dbReference>
<dbReference type="GO" id="GO:0004672">
    <property type="term" value="F:protein kinase activity"/>
    <property type="evidence" value="ECO:0007669"/>
    <property type="project" value="InterPro"/>
</dbReference>
<dbReference type="PANTHER" id="PTHR44329:SF298">
    <property type="entry name" value="MIXED LINEAGE KINASE DOMAIN-LIKE PROTEIN"/>
    <property type="match status" value="1"/>
</dbReference>
<organism evidence="6">
    <name type="scientific">Micromonas pusilla (strain CCMP1545)</name>
    <name type="common">Picoplanktonic green alga</name>
    <dbReference type="NCBI Taxonomy" id="564608"/>
    <lineage>
        <taxon>Eukaryota</taxon>
        <taxon>Viridiplantae</taxon>
        <taxon>Chlorophyta</taxon>
        <taxon>Mamiellophyceae</taxon>
        <taxon>Mamiellales</taxon>
        <taxon>Mamiellaceae</taxon>
        <taxon>Micromonas</taxon>
    </lineage>
</organism>
<dbReference type="PANTHER" id="PTHR44329">
    <property type="entry name" value="SERINE/THREONINE-PROTEIN KINASE TNNI3K-RELATED"/>
    <property type="match status" value="1"/>
</dbReference>
<proteinExistence type="predicted"/>
<dbReference type="STRING" id="564608.C1MTH1"/>
<dbReference type="GeneID" id="9684302"/>
<dbReference type="RefSeq" id="XP_003058488.1">
    <property type="nucleotide sequence ID" value="XM_003058442.1"/>
</dbReference>
<dbReference type="EMBL" id="GG663739">
    <property type="protein sequence ID" value="EEH56943.1"/>
    <property type="molecule type" value="Genomic_DNA"/>
</dbReference>
<keyword evidence="2 3" id="KW-0067">ATP-binding</keyword>
<dbReference type="SMART" id="SM00220">
    <property type="entry name" value="S_TKc"/>
    <property type="match status" value="1"/>
</dbReference>
<dbReference type="GO" id="GO:0097527">
    <property type="term" value="P:necroptotic signaling pathway"/>
    <property type="evidence" value="ECO:0007669"/>
    <property type="project" value="TreeGrafter"/>
</dbReference>
<dbReference type="Gene3D" id="1.10.510.10">
    <property type="entry name" value="Transferase(Phosphotransferase) domain 1"/>
    <property type="match status" value="1"/>
</dbReference>
<dbReference type="InterPro" id="IPR000719">
    <property type="entry name" value="Prot_kinase_dom"/>
</dbReference>
<feature type="binding site" evidence="3">
    <location>
        <position position="43"/>
    </location>
    <ligand>
        <name>ATP</name>
        <dbReference type="ChEBI" id="CHEBI:30616"/>
    </ligand>
</feature>
<reference evidence="5 6" key="1">
    <citation type="journal article" date="2009" name="Science">
        <title>Green evolution and dynamic adaptations revealed by genomes of the marine picoeukaryotes Micromonas.</title>
        <authorList>
            <person name="Worden A.Z."/>
            <person name="Lee J.H."/>
            <person name="Mock T."/>
            <person name="Rouze P."/>
            <person name="Simmons M.P."/>
            <person name="Aerts A.L."/>
            <person name="Allen A.E."/>
            <person name="Cuvelier M.L."/>
            <person name="Derelle E."/>
            <person name="Everett M.V."/>
            <person name="Foulon E."/>
            <person name="Grimwood J."/>
            <person name="Gundlach H."/>
            <person name="Henrissat B."/>
            <person name="Napoli C."/>
            <person name="McDonald S.M."/>
            <person name="Parker M.S."/>
            <person name="Rombauts S."/>
            <person name="Salamov A."/>
            <person name="Von Dassow P."/>
            <person name="Badger J.H."/>
            <person name="Coutinho P.M."/>
            <person name="Demir E."/>
            <person name="Dubchak I."/>
            <person name="Gentemann C."/>
            <person name="Eikrem W."/>
            <person name="Gready J.E."/>
            <person name="John U."/>
            <person name="Lanier W."/>
            <person name="Lindquist E.A."/>
            <person name="Lucas S."/>
            <person name="Mayer K.F."/>
            <person name="Moreau H."/>
            <person name="Not F."/>
            <person name="Otillar R."/>
            <person name="Panaud O."/>
            <person name="Pangilinan J."/>
            <person name="Paulsen I."/>
            <person name="Piegu B."/>
            <person name="Poliakov A."/>
            <person name="Robbens S."/>
            <person name="Schmutz J."/>
            <person name="Toulza E."/>
            <person name="Wyss T."/>
            <person name="Zelensky A."/>
            <person name="Zhou K."/>
            <person name="Armbrust E.V."/>
            <person name="Bhattacharya D."/>
            <person name="Goodenough U.W."/>
            <person name="Van de Peer Y."/>
            <person name="Grigoriev I.V."/>
        </authorList>
    </citation>
    <scope>NUCLEOTIDE SEQUENCE [LARGE SCALE GENOMIC DNA]</scope>
    <source>
        <strain evidence="5 6">CCMP1545</strain>
    </source>
</reference>
<dbReference type="eggNOG" id="KOG0192">
    <property type="taxonomic scope" value="Eukaryota"/>
</dbReference>
<dbReference type="InterPro" id="IPR017441">
    <property type="entry name" value="Protein_kinase_ATP_BS"/>
</dbReference>
<keyword evidence="1 3" id="KW-0547">Nucleotide-binding</keyword>
<name>C1MTH1_MICPC</name>
<gene>
    <name evidence="5" type="ORF">MICPUCDRAFT_17464</name>
</gene>
<feature type="domain" description="Protein kinase" evidence="4">
    <location>
        <begin position="16"/>
        <end position="203"/>
    </location>
</feature>
<dbReference type="OrthoDB" id="2013833at2759"/>
<evidence type="ECO:0000259" key="4">
    <source>
        <dbReference type="PROSITE" id="PS50011"/>
    </source>
</evidence>
<dbReference type="KEGG" id="mpp:MICPUCDRAFT_17464"/>
<sequence>MTDPGPDFDPADLSSKREWEKIGDGSFGNVYRATLLGVPVAVKEIGSAKPDRVAGLKRDMHYLRRFPHPNVVQVFGAYEEDGKLFMVMELCAHSLRSRSVVNRVDIVSVLADVARALTKLHRAGHVHRDVKARNVLVGKGYDTAKLCDFGLARAMPDERRPEVNPEMTPRIGPPKYRAPEVVKRRDYDLSSDIYGFGVMCQQL</sequence>
<evidence type="ECO:0000256" key="1">
    <source>
        <dbReference type="ARBA" id="ARBA00022741"/>
    </source>
</evidence>
<dbReference type="InterPro" id="IPR011009">
    <property type="entry name" value="Kinase-like_dom_sf"/>
</dbReference>
<dbReference type="AlphaFoldDB" id="C1MTH1"/>
<dbReference type="InterPro" id="IPR051681">
    <property type="entry name" value="Ser/Thr_Kinases-Pseudokinases"/>
</dbReference>
<dbReference type="SUPFAM" id="SSF56112">
    <property type="entry name" value="Protein kinase-like (PK-like)"/>
    <property type="match status" value="1"/>
</dbReference>
<evidence type="ECO:0000256" key="2">
    <source>
        <dbReference type="ARBA" id="ARBA00022840"/>
    </source>
</evidence>
<keyword evidence="6" id="KW-1185">Reference proteome</keyword>
<dbReference type="GO" id="GO:0005524">
    <property type="term" value="F:ATP binding"/>
    <property type="evidence" value="ECO:0007669"/>
    <property type="project" value="UniProtKB-UniRule"/>
</dbReference>
<evidence type="ECO:0000313" key="6">
    <source>
        <dbReference type="Proteomes" id="UP000001876"/>
    </source>
</evidence>
<dbReference type="PROSITE" id="PS50011">
    <property type="entry name" value="PROTEIN_KINASE_DOM"/>
    <property type="match status" value="1"/>
</dbReference>
<dbReference type="Pfam" id="PF00069">
    <property type="entry name" value="Pkinase"/>
    <property type="match status" value="1"/>
</dbReference>
<feature type="non-terminal residue" evidence="5">
    <location>
        <position position="203"/>
    </location>
</feature>
<dbReference type="PROSITE" id="PS00107">
    <property type="entry name" value="PROTEIN_KINASE_ATP"/>
    <property type="match status" value="1"/>
</dbReference>
<evidence type="ECO:0000313" key="5">
    <source>
        <dbReference type="EMBL" id="EEH56943.1"/>
    </source>
</evidence>
<protein>
    <submittedName>
        <fullName evidence="5">Predicted protein</fullName>
    </submittedName>
</protein>
<accession>C1MTH1</accession>
<evidence type="ECO:0000256" key="3">
    <source>
        <dbReference type="PROSITE-ProRule" id="PRU10141"/>
    </source>
</evidence>